<comment type="cofactor">
    <cofactor evidence="1">
        <name>Mn(2+)</name>
        <dbReference type="ChEBI" id="CHEBI:29035"/>
    </cofactor>
</comment>
<keyword evidence="6" id="KW-0378">Hydrolase</keyword>
<dbReference type="EMBL" id="NBWZ01000001">
    <property type="protein sequence ID" value="RFA10361.1"/>
    <property type="molecule type" value="Genomic_DNA"/>
</dbReference>
<dbReference type="SUPFAM" id="SSF56219">
    <property type="entry name" value="DNase I-like"/>
    <property type="match status" value="1"/>
</dbReference>
<dbReference type="InterPro" id="IPR005135">
    <property type="entry name" value="Endo/exonuclease/phosphatase"/>
</dbReference>
<sequence>MRARGFTCATGARMGGRPVVLKVLSYNLWHGRAQRELESLITTHSPDILCVQEAYSSSLPTRLGDLTLASGTTGNRLAVALYVRSDRFVVEAAAKVKLSISRHDRLVGGTDHRLVTARVHDTQTGRRLVVGSFHGTPFTDSNAFRRLQVDDAHEALRRLGPGLPTVMAGDYNHPILLSMLRRHLKRRGFTVARTATSTFHKNRSLVRGKFDLATISGFEVSRAEVLPRGASDHRPVLFSFEYAR</sequence>
<evidence type="ECO:0000313" key="10">
    <source>
        <dbReference type="EMBL" id="RFA10361.1"/>
    </source>
</evidence>
<evidence type="ECO:0000256" key="4">
    <source>
        <dbReference type="ARBA" id="ARBA00022723"/>
    </source>
</evidence>
<dbReference type="OrthoDB" id="4398889at2"/>
<name>A0A3E0VKW6_9MICO</name>
<dbReference type="GO" id="GO:0016787">
    <property type="term" value="F:hydrolase activity"/>
    <property type="evidence" value="ECO:0007669"/>
    <property type="project" value="UniProtKB-KW"/>
</dbReference>
<keyword evidence="8" id="KW-0234">DNA repair</keyword>
<dbReference type="PANTHER" id="PTHR15822">
    <property type="entry name" value="TRAF AND TNF RECEPTOR-ASSOCIATED PROTEIN"/>
    <property type="match status" value="1"/>
</dbReference>
<evidence type="ECO:0000259" key="9">
    <source>
        <dbReference type="Pfam" id="PF03372"/>
    </source>
</evidence>
<evidence type="ECO:0000313" key="11">
    <source>
        <dbReference type="Proteomes" id="UP000256486"/>
    </source>
</evidence>
<accession>A0A3E0VKW6</accession>
<keyword evidence="5" id="KW-0227">DNA damage</keyword>
<dbReference type="Gene3D" id="3.60.10.10">
    <property type="entry name" value="Endonuclease/exonuclease/phosphatase"/>
    <property type="match status" value="1"/>
</dbReference>
<gene>
    <name evidence="10" type="ORF">B7R54_14955</name>
</gene>
<evidence type="ECO:0000256" key="6">
    <source>
        <dbReference type="ARBA" id="ARBA00022801"/>
    </source>
</evidence>
<dbReference type="InterPro" id="IPR051547">
    <property type="entry name" value="TDP2-like"/>
</dbReference>
<dbReference type="GO" id="GO:0006281">
    <property type="term" value="P:DNA repair"/>
    <property type="evidence" value="ECO:0007669"/>
    <property type="project" value="UniProtKB-KW"/>
</dbReference>
<proteinExistence type="predicted"/>
<organism evidence="10 11">
    <name type="scientific">Subtercola boreus</name>
    <dbReference type="NCBI Taxonomy" id="120213"/>
    <lineage>
        <taxon>Bacteria</taxon>
        <taxon>Bacillati</taxon>
        <taxon>Actinomycetota</taxon>
        <taxon>Actinomycetes</taxon>
        <taxon>Micrococcales</taxon>
        <taxon>Microbacteriaceae</taxon>
        <taxon>Subtercola</taxon>
    </lineage>
</organism>
<feature type="domain" description="Endonuclease/exonuclease/phosphatase" evidence="9">
    <location>
        <begin position="24"/>
        <end position="233"/>
    </location>
</feature>
<dbReference type="AlphaFoldDB" id="A0A3E0VKW6"/>
<comment type="cofactor">
    <cofactor evidence="2">
        <name>Mg(2+)</name>
        <dbReference type="ChEBI" id="CHEBI:18420"/>
    </cofactor>
</comment>
<dbReference type="InterPro" id="IPR036691">
    <property type="entry name" value="Endo/exonu/phosph_ase_sf"/>
</dbReference>
<dbReference type="Proteomes" id="UP000256486">
    <property type="component" value="Unassembled WGS sequence"/>
</dbReference>
<evidence type="ECO:0000256" key="3">
    <source>
        <dbReference type="ARBA" id="ARBA00022722"/>
    </source>
</evidence>
<evidence type="ECO:0000256" key="7">
    <source>
        <dbReference type="ARBA" id="ARBA00022842"/>
    </source>
</evidence>
<dbReference type="GO" id="GO:0004518">
    <property type="term" value="F:nuclease activity"/>
    <property type="evidence" value="ECO:0007669"/>
    <property type="project" value="UniProtKB-KW"/>
</dbReference>
<dbReference type="GO" id="GO:0046872">
    <property type="term" value="F:metal ion binding"/>
    <property type="evidence" value="ECO:0007669"/>
    <property type="project" value="UniProtKB-KW"/>
</dbReference>
<keyword evidence="4" id="KW-0479">Metal-binding</keyword>
<evidence type="ECO:0000256" key="2">
    <source>
        <dbReference type="ARBA" id="ARBA00001946"/>
    </source>
</evidence>
<evidence type="ECO:0000256" key="8">
    <source>
        <dbReference type="ARBA" id="ARBA00023204"/>
    </source>
</evidence>
<comment type="caution">
    <text evidence="10">The sequence shown here is derived from an EMBL/GenBank/DDBJ whole genome shotgun (WGS) entry which is preliminary data.</text>
</comment>
<dbReference type="PANTHER" id="PTHR15822:SF4">
    <property type="entry name" value="TYROSYL-DNA PHOSPHODIESTERASE 2"/>
    <property type="match status" value="1"/>
</dbReference>
<keyword evidence="7" id="KW-0460">Magnesium</keyword>
<reference evidence="10 11" key="1">
    <citation type="submission" date="2017-04" db="EMBL/GenBank/DDBJ databases">
        <title>Comparative genome analysis of Subtercola boreus.</title>
        <authorList>
            <person name="Cho Y.-J."/>
            <person name="Cho A."/>
            <person name="Kim O.-S."/>
            <person name="Lee J.-I."/>
        </authorList>
    </citation>
    <scope>NUCLEOTIDE SEQUENCE [LARGE SCALE GENOMIC DNA]</scope>
    <source>
        <strain evidence="10 11">K300</strain>
    </source>
</reference>
<keyword evidence="3" id="KW-0540">Nuclease</keyword>
<evidence type="ECO:0000256" key="5">
    <source>
        <dbReference type="ARBA" id="ARBA00022763"/>
    </source>
</evidence>
<dbReference type="Pfam" id="PF03372">
    <property type="entry name" value="Exo_endo_phos"/>
    <property type="match status" value="1"/>
</dbReference>
<evidence type="ECO:0000256" key="1">
    <source>
        <dbReference type="ARBA" id="ARBA00001936"/>
    </source>
</evidence>
<protein>
    <recommendedName>
        <fullName evidence="9">Endonuclease/exonuclease/phosphatase domain-containing protein</fullName>
    </recommendedName>
</protein>
<keyword evidence="11" id="KW-1185">Reference proteome</keyword>